<feature type="region of interest" description="Disordered" evidence="1">
    <location>
        <begin position="43"/>
        <end position="99"/>
    </location>
</feature>
<proteinExistence type="evidence at transcript level"/>
<sequence length="227" mass="25746">EMNTDVRDATFSKLAVTLNKLIEKLDKAEKDVAVATKALEKAKSAIIHTDKKSETDGKGDSEPESESPEEVPAVEDDDGGNILNLEENEGAKEESINEDGKLRVHIRRLGQGKQSKGKLQLLRHHGLEGKQKEKLEKAVKEKLEQAGLDTNGRRIEVKIITAGYYDDEEGKDFHVLSDEETQQFQSMILTLLTGNQEAVQEMERQRRMEKNYHFVWGENNKENEEEE</sequence>
<name>A0A0U1TZE2_ISOMC</name>
<evidence type="ECO:0000313" key="2">
    <source>
        <dbReference type="EMBL" id="ACD12002.1"/>
    </source>
</evidence>
<feature type="non-terminal residue" evidence="2">
    <location>
        <position position="1"/>
    </location>
</feature>
<reference evidence="2" key="1">
    <citation type="submission" date="2007-10" db="EMBL/GenBank/DDBJ databases">
        <title>Classification and functional annotation of ESTs from venom glands of Isometrus maculatus.</title>
        <authorList>
            <person name="Li W."/>
            <person name="Ma Y."/>
            <person name="Zhao R."/>
            <person name="Cao Z."/>
        </authorList>
    </citation>
    <scope>NUCLEOTIDE SEQUENCE</scope>
    <source>
        <tissue evidence="2">Venom gland</tissue>
    </source>
</reference>
<protein>
    <submittedName>
        <fullName evidence="2">Uncharacterized protein</fullName>
    </submittedName>
</protein>
<dbReference type="AlphaFoldDB" id="A0A0U1TZE2"/>
<feature type="compositionally biased region" description="Basic and acidic residues" evidence="1">
    <location>
        <begin position="43"/>
        <end position="61"/>
    </location>
</feature>
<accession>A0A0U1TZE2</accession>
<feature type="compositionally biased region" description="Basic and acidic residues" evidence="1">
    <location>
        <begin position="89"/>
        <end position="99"/>
    </location>
</feature>
<feature type="compositionally biased region" description="Acidic residues" evidence="1">
    <location>
        <begin position="62"/>
        <end position="79"/>
    </location>
</feature>
<evidence type="ECO:0000256" key="1">
    <source>
        <dbReference type="SAM" id="MobiDB-lite"/>
    </source>
</evidence>
<dbReference type="EMBL" id="EU252452">
    <property type="protein sequence ID" value="ACD12002.1"/>
    <property type="molecule type" value="mRNA"/>
</dbReference>
<organism evidence="2">
    <name type="scientific">Isometrus maculatus</name>
    <name type="common">Lesser brown scorpion</name>
    <name type="synonym">Scorpio maculatus</name>
    <dbReference type="NCBI Taxonomy" id="497827"/>
    <lineage>
        <taxon>Eukaryota</taxon>
        <taxon>Metazoa</taxon>
        <taxon>Ecdysozoa</taxon>
        <taxon>Arthropoda</taxon>
        <taxon>Chelicerata</taxon>
        <taxon>Arachnida</taxon>
        <taxon>Scorpiones</taxon>
        <taxon>Buthida</taxon>
        <taxon>Buthoidea</taxon>
        <taxon>Buthidae</taxon>
        <taxon>Isometrus</taxon>
    </lineage>
</organism>